<keyword evidence="3" id="KW-1185">Reference proteome</keyword>
<gene>
    <name evidence="2" type="ORF">LPJ53_005815</name>
</gene>
<reference evidence="2" key="1">
    <citation type="submission" date="2022-07" db="EMBL/GenBank/DDBJ databases">
        <title>Phylogenomic reconstructions and comparative analyses of Kickxellomycotina fungi.</title>
        <authorList>
            <person name="Reynolds N.K."/>
            <person name="Stajich J.E."/>
            <person name="Barry K."/>
            <person name="Grigoriev I.V."/>
            <person name="Crous P."/>
            <person name="Smith M.E."/>
        </authorList>
    </citation>
    <scope>NUCLEOTIDE SEQUENCE</scope>
    <source>
        <strain evidence="2">NBRC 32514</strain>
    </source>
</reference>
<accession>A0A9W8CMR8</accession>
<evidence type="ECO:0000313" key="2">
    <source>
        <dbReference type="EMBL" id="KAJ1719425.1"/>
    </source>
</evidence>
<evidence type="ECO:0000313" key="3">
    <source>
        <dbReference type="Proteomes" id="UP001149813"/>
    </source>
</evidence>
<keyword evidence="1" id="KW-0732">Signal</keyword>
<evidence type="ECO:0000256" key="1">
    <source>
        <dbReference type="SAM" id="SignalP"/>
    </source>
</evidence>
<feature type="signal peptide" evidence="1">
    <location>
        <begin position="1"/>
        <end position="19"/>
    </location>
</feature>
<protein>
    <recommendedName>
        <fullName evidence="4">BON domain-containing protein</fullName>
    </recommendedName>
</protein>
<proteinExistence type="predicted"/>
<name>A0A9W8CMR8_9FUNG</name>
<comment type="caution">
    <text evidence="2">The sequence shown here is derived from an EMBL/GenBank/DDBJ whole genome shotgun (WGS) entry which is preliminary data.</text>
</comment>
<organism evidence="2 3">
    <name type="scientific">Coemansia erecta</name>
    <dbReference type="NCBI Taxonomy" id="147472"/>
    <lineage>
        <taxon>Eukaryota</taxon>
        <taxon>Fungi</taxon>
        <taxon>Fungi incertae sedis</taxon>
        <taxon>Zoopagomycota</taxon>
        <taxon>Kickxellomycotina</taxon>
        <taxon>Kickxellomycetes</taxon>
        <taxon>Kickxellales</taxon>
        <taxon>Kickxellaceae</taxon>
        <taxon>Coemansia</taxon>
    </lineage>
</organism>
<dbReference type="Proteomes" id="UP001149813">
    <property type="component" value="Unassembled WGS sequence"/>
</dbReference>
<feature type="chain" id="PRO_5040773304" description="BON domain-containing protein" evidence="1">
    <location>
        <begin position="20"/>
        <end position="94"/>
    </location>
</feature>
<dbReference type="OrthoDB" id="5580646at2759"/>
<evidence type="ECO:0008006" key="4">
    <source>
        <dbReference type="Google" id="ProtNLM"/>
    </source>
</evidence>
<sequence length="94" mass="10170">MKISFIPFFISIGAVLTQAHYECTQQEAFDVLFNNGTADALAGRILESLKKGAIELRGEISQVDAAKAAGAIVDRYRSLISHLPKDIAARLPPV</sequence>
<dbReference type="AlphaFoldDB" id="A0A9W8CMR8"/>
<dbReference type="EMBL" id="JANBOJ010000402">
    <property type="protein sequence ID" value="KAJ1719425.1"/>
    <property type="molecule type" value="Genomic_DNA"/>
</dbReference>